<gene>
    <name evidence="1" type="ORF">GYA55_15060</name>
</gene>
<dbReference type="EMBL" id="JAAZON010000685">
    <property type="protein sequence ID" value="NMC64483.1"/>
    <property type="molecule type" value="Genomic_DNA"/>
</dbReference>
<accession>A0A7X9IKU9</accession>
<sequence length="86" mass="9838">MKDQAHPEIYKRMPIHQFSPRSGNIEEETYRYSQILGECMPPHLTQSGIGTGREDGTSLHMAFMDYPWASFDPNDPCLIIAVKLIQ</sequence>
<proteinExistence type="predicted"/>
<reference evidence="1 2" key="1">
    <citation type="journal article" date="2020" name="Biotechnol. Biofuels">
        <title>New insights from the biogas microbiome by comprehensive genome-resolved metagenomics of nearly 1600 species originating from multiple anaerobic digesters.</title>
        <authorList>
            <person name="Campanaro S."/>
            <person name="Treu L."/>
            <person name="Rodriguez-R L.M."/>
            <person name="Kovalovszki A."/>
            <person name="Ziels R.M."/>
            <person name="Maus I."/>
            <person name="Zhu X."/>
            <person name="Kougias P.G."/>
            <person name="Basile A."/>
            <person name="Luo G."/>
            <person name="Schluter A."/>
            <person name="Konstantinidis K.T."/>
            <person name="Angelidaki I."/>
        </authorList>
    </citation>
    <scope>NUCLEOTIDE SEQUENCE [LARGE SCALE GENOMIC DNA]</scope>
    <source>
        <strain evidence="1">AS27yjCOA_65</strain>
    </source>
</reference>
<dbReference type="Proteomes" id="UP000524246">
    <property type="component" value="Unassembled WGS sequence"/>
</dbReference>
<organism evidence="1 2">
    <name type="scientific">SAR324 cluster bacterium</name>
    <dbReference type="NCBI Taxonomy" id="2024889"/>
    <lineage>
        <taxon>Bacteria</taxon>
        <taxon>Deltaproteobacteria</taxon>
        <taxon>SAR324 cluster</taxon>
    </lineage>
</organism>
<comment type="caution">
    <text evidence="1">The sequence shown here is derived from an EMBL/GenBank/DDBJ whole genome shotgun (WGS) entry which is preliminary data.</text>
</comment>
<protein>
    <submittedName>
        <fullName evidence="1">Uncharacterized protein</fullName>
    </submittedName>
</protein>
<name>A0A7X9IKU9_9DELT</name>
<evidence type="ECO:0000313" key="2">
    <source>
        <dbReference type="Proteomes" id="UP000524246"/>
    </source>
</evidence>
<dbReference type="AlphaFoldDB" id="A0A7X9IKU9"/>
<evidence type="ECO:0000313" key="1">
    <source>
        <dbReference type="EMBL" id="NMC64483.1"/>
    </source>
</evidence>